<dbReference type="RefSeq" id="XP_062636528.1">
    <property type="nucleotide sequence ID" value="XM_062780909.1"/>
</dbReference>
<name>A0AAN6V1K5_9PEZI</name>
<reference evidence="1" key="2">
    <citation type="submission" date="2023-05" db="EMBL/GenBank/DDBJ databases">
        <authorList>
            <consortium name="Lawrence Berkeley National Laboratory"/>
            <person name="Steindorff A."/>
            <person name="Hensen N."/>
            <person name="Bonometti L."/>
            <person name="Westerberg I."/>
            <person name="Brannstrom I.O."/>
            <person name="Guillou S."/>
            <person name="Cros-Aarteil S."/>
            <person name="Calhoun S."/>
            <person name="Haridas S."/>
            <person name="Kuo A."/>
            <person name="Mondo S."/>
            <person name="Pangilinan J."/>
            <person name="Riley R."/>
            <person name="Labutti K."/>
            <person name="Andreopoulos B."/>
            <person name="Lipzen A."/>
            <person name="Chen C."/>
            <person name="Yanf M."/>
            <person name="Daum C."/>
            <person name="Ng V."/>
            <person name="Clum A."/>
            <person name="Ohm R."/>
            <person name="Martin F."/>
            <person name="Silar P."/>
            <person name="Natvig D."/>
            <person name="Lalanne C."/>
            <person name="Gautier V."/>
            <person name="Ament-Velasquez S.L."/>
            <person name="Kruys A."/>
            <person name="Hutchinson M.I."/>
            <person name="Powell A.J."/>
            <person name="Barry K."/>
            <person name="Miller A.N."/>
            <person name="Grigoriev I.V."/>
            <person name="Debuchy R."/>
            <person name="Gladieux P."/>
            <person name="Thoren M.H."/>
            <person name="Johannesson H."/>
        </authorList>
    </citation>
    <scope>NUCLEOTIDE SEQUENCE</scope>
    <source>
        <strain evidence="1">CBS 141.50</strain>
    </source>
</reference>
<dbReference type="InterPro" id="IPR036514">
    <property type="entry name" value="SGNH_hydro_sf"/>
</dbReference>
<evidence type="ECO:0000313" key="1">
    <source>
        <dbReference type="EMBL" id="KAK4143157.1"/>
    </source>
</evidence>
<evidence type="ECO:0000313" key="2">
    <source>
        <dbReference type="Proteomes" id="UP001302676"/>
    </source>
</evidence>
<dbReference type="Proteomes" id="UP001302676">
    <property type="component" value="Unassembled WGS sequence"/>
</dbReference>
<keyword evidence="2" id="KW-1185">Reference proteome</keyword>
<gene>
    <name evidence="1" type="ORF">C8A04DRAFT_29174</name>
</gene>
<sequence>MEPIITDLRRISKYKVRSHDTSENSHIPLLHSQTKDAPENGPTVVLIGDSMLERMLTTGKGVNFVEPWPSHAMLTDDTLGRVNLGRETKPEVTRLNRVFNAGVGGDKIQNVAYRLAGTPATDGGDGEEQEKLLPGLLPMLAACGTVKLWVVHMGANNLNPKRGLSATDLAALQTLISALGRVNEGKNKVLVTGLTHRKDISRELVVAANVGIETMVKGLDAEIGPARVLFARAPAVDTEKHLDDHVHLNLEGYRLWAEQLVVEVVDSLQVTA</sequence>
<protein>
    <submittedName>
        <fullName evidence="1">SGNH hydrolase-type esterase domain-containing protein</fullName>
    </submittedName>
</protein>
<accession>A0AAN6V1K5</accession>
<dbReference type="Gene3D" id="3.40.50.1110">
    <property type="entry name" value="SGNH hydrolase"/>
    <property type="match status" value="1"/>
</dbReference>
<comment type="caution">
    <text evidence="1">The sequence shown here is derived from an EMBL/GenBank/DDBJ whole genome shotgun (WGS) entry which is preliminary data.</text>
</comment>
<dbReference type="SUPFAM" id="SSF52266">
    <property type="entry name" value="SGNH hydrolase"/>
    <property type="match status" value="1"/>
</dbReference>
<dbReference type="EMBL" id="MU853589">
    <property type="protein sequence ID" value="KAK4143157.1"/>
    <property type="molecule type" value="Genomic_DNA"/>
</dbReference>
<dbReference type="GO" id="GO:0016787">
    <property type="term" value="F:hydrolase activity"/>
    <property type="evidence" value="ECO:0007669"/>
    <property type="project" value="UniProtKB-KW"/>
</dbReference>
<proteinExistence type="predicted"/>
<reference evidence="1" key="1">
    <citation type="journal article" date="2023" name="Mol. Phylogenet. Evol.">
        <title>Genome-scale phylogeny and comparative genomics of the fungal order Sordariales.</title>
        <authorList>
            <person name="Hensen N."/>
            <person name="Bonometti L."/>
            <person name="Westerberg I."/>
            <person name="Brannstrom I.O."/>
            <person name="Guillou S."/>
            <person name="Cros-Aarteil S."/>
            <person name="Calhoun S."/>
            <person name="Haridas S."/>
            <person name="Kuo A."/>
            <person name="Mondo S."/>
            <person name="Pangilinan J."/>
            <person name="Riley R."/>
            <person name="LaButti K."/>
            <person name="Andreopoulos B."/>
            <person name="Lipzen A."/>
            <person name="Chen C."/>
            <person name="Yan M."/>
            <person name="Daum C."/>
            <person name="Ng V."/>
            <person name="Clum A."/>
            <person name="Steindorff A."/>
            <person name="Ohm R.A."/>
            <person name="Martin F."/>
            <person name="Silar P."/>
            <person name="Natvig D.O."/>
            <person name="Lalanne C."/>
            <person name="Gautier V."/>
            <person name="Ament-Velasquez S.L."/>
            <person name="Kruys A."/>
            <person name="Hutchinson M.I."/>
            <person name="Powell A.J."/>
            <person name="Barry K."/>
            <person name="Miller A.N."/>
            <person name="Grigoriev I.V."/>
            <person name="Debuchy R."/>
            <person name="Gladieux P."/>
            <person name="Hiltunen Thoren M."/>
            <person name="Johannesson H."/>
        </authorList>
    </citation>
    <scope>NUCLEOTIDE SEQUENCE</scope>
    <source>
        <strain evidence="1">CBS 141.50</strain>
    </source>
</reference>
<dbReference type="GeneID" id="87817522"/>
<dbReference type="AlphaFoldDB" id="A0AAN6V1K5"/>
<organism evidence="1 2">
    <name type="scientific">Dichotomopilus funicola</name>
    <dbReference type="NCBI Taxonomy" id="1934379"/>
    <lineage>
        <taxon>Eukaryota</taxon>
        <taxon>Fungi</taxon>
        <taxon>Dikarya</taxon>
        <taxon>Ascomycota</taxon>
        <taxon>Pezizomycotina</taxon>
        <taxon>Sordariomycetes</taxon>
        <taxon>Sordariomycetidae</taxon>
        <taxon>Sordariales</taxon>
        <taxon>Chaetomiaceae</taxon>
        <taxon>Dichotomopilus</taxon>
    </lineage>
</organism>
<keyword evidence="1" id="KW-0378">Hydrolase</keyword>
<dbReference type="CDD" id="cd00229">
    <property type="entry name" value="SGNH_hydrolase"/>
    <property type="match status" value="1"/>
</dbReference>